<protein>
    <submittedName>
        <fullName evidence="2">DUF2975 domain-containing protein</fullName>
    </submittedName>
</protein>
<proteinExistence type="predicted"/>
<dbReference type="Proteomes" id="UP001235343">
    <property type="component" value="Unassembled WGS sequence"/>
</dbReference>
<feature type="transmembrane region" description="Helical" evidence="1">
    <location>
        <begin position="80"/>
        <end position="102"/>
    </location>
</feature>
<sequence>MSLFITGITVLALCIYWLPWQADLFARMYPAFAYLQYLLLIGLYLTAIPFFYALYQAFRMLSYIDKGTAFSELTVKALKYIKYCATIISCMYVAGFITLLSLNAANPGILIIGLIITFSSGMIALFSAVLQNLLKNAINIKLGNS</sequence>
<evidence type="ECO:0000313" key="2">
    <source>
        <dbReference type="EMBL" id="MDL4839805.1"/>
    </source>
</evidence>
<keyword evidence="1" id="KW-0812">Transmembrane</keyword>
<dbReference type="RefSeq" id="WP_285930901.1">
    <property type="nucleotide sequence ID" value="NZ_JASTZU010000018.1"/>
</dbReference>
<feature type="transmembrane region" description="Helical" evidence="1">
    <location>
        <begin position="108"/>
        <end position="130"/>
    </location>
</feature>
<evidence type="ECO:0000313" key="3">
    <source>
        <dbReference type="Proteomes" id="UP001235343"/>
    </source>
</evidence>
<keyword evidence="1" id="KW-0472">Membrane</keyword>
<gene>
    <name evidence="2" type="ORF">QQS35_04950</name>
</gene>
<keyword evidence="3" id="KW-1185">Reference proteome</keyword>
<comment type="caution">
    <text evidence="2">The sequence shown here is derived from an EMBL/GenBank/DDBJ whole genome shotgun (WGS) entry which is preliminary data.</text>
</comment>
<keyword evidence="1" id="KW-1133">Transmembrane helix</keyword>
<feature type="transmembrane region" description="Helical" evidence="1">
    <location>
        <begin position="34"/>
        <end position="55"/>
    </location>
</feature>
<name>A0ABT7L1S9_9BACI</name>
<dbReference type="Pfam" id="PF11188">
    <property type="entry name" value="DUF2975"/>
    <property type="match status" value="1"/>
</dbReference>
<dbReference type="EMBL" id="JASTZU010000018">
    <property type="protein sequence ID" value="MDL4839805.1"/>
    <property type="molecule type" value="Genomic_DNA"/>
</dbReference>
<dbReference type="InterPro" id="IPR021354">
    <property type="entry name" value="DUF2975"/>
</dbReference>
<accession>A0ABT7L1S9</accession>
<organism evidence="2 3">
    <name type="scientific">Aquibacillus rhizosphaerae</name>
    <dbReference type="NCBI Taxonomy" id="3051431"/>
    <lineage>
        <taxon>Bacteria</taxon>
        <taxon>Bacillati</taxon>
        <taxon>Bacillota</taxon>
        <taxon>Bacilli</taxon>
        <taxon>Bacillales</taxon>
        <taxon>Bacillaceae</taxon>
        <taxon>Aquibacillus</taxon>
    </lineage>
</organism>
<evidence type="ECO:0000256" key="1">
    <source>
        <dbReference type="SAM" id="Phobius"/>
    </source>
</evidence>
<reference evidence="2 3" key="1">
    <citation type="submission" date="2023-06" db="EMBL/GenBank/DDBJ databases">
        <title>Aquibacillus rhizosphaerae LR5S19.</title>
        <authorList>
            <person name="Sun J.-Q."/>
        </authorList>
    </citation>
    <scope>NUCLEOTIDE SEQUENCE [LARGE SCALE GENOMIC DNA]</scope>
    <source>
        <strain evidence="2 3">LR5S19</strain>
    </source>
</reference>